<organism evidence="2 3">
    <name type="scientific">Novosphingobium kalidii</name>
    <dbReference type="NCBI Taxonomy" id="3230299"/>
    <lineage>
        <taxon>Bacteria</taxon>
        <taxon>Pseudomonadati</taxon>
        <taxon>Pseudomonadota</taxon>
        <taxon>Alphaproteobacteria</taxon>
        <taxon>Sphingomonadales</taxon>
        <taxon>Sphingomonadaceae</taxon>
        <taxon>Novosphingobium</taxon>
    </lineage>
</organism>
<reference evidence="2 3" key="1">
    <citation type="submission" date="2024-07" db="EMBL/GenBank/DDBJ databases">
        <title>Novosphingobium kalidii RD2P27.</title>
        <authorList>
            <person name="Sun J.-Q."/>
        </authorList>
    </citation>
    <scope>NUCLEOTIDE SEQUENCE [LARGE SCALE GENOMIC DNA]</scope>
    <source>
        <strain evidence="2 3">RD2P27</strain>
    </source>
</reference>
<evidence type="ECO:0008006" key="4">
    <source>
        <dbReference type="Google" id="ProtNLM"/>
    </source>
</evidence>
<dbReference type="RefSeq" id="WP_353983985.1">
    <property type="nucleotide sequence ID" value="NZ_JBEWLY010000013.1"/>
</dbReference>
<evidence type="ECO:0000256" key="1">
    <source>
        <dbReference type="SAM" id="Phobius"/>
    </source>
</evidence>
<evidence type="ECO:0000313" key="2">
    <source>
        <dbReference type="EMBL" id="MET1755533.1"/>
    </source>
</evidence>
<keyword evidence="1" id="KW-1133">Transmembrane helix</keyword>
<protein>
    <recommendedName>
        <fullName evidence="4">DUF3426 domain-containing protein</fullName>
    </recommendedName>
</protein>
<proteinExistence type="predicted"/>
<keyword evidence="1" id="KW-0812">Transmembrane</keyword>
<evidence type="ECO:0000313" key="3">
    <source>
        <dbReference type="Proteomes" id="UP001548713"/>
    </source>
</evidence>
<comment type="caution">
    <text evidence="2">The sequence shown here is derived from an EMBL/GenBank/DDBJ whole genome shotgun (WGS) entry which is preliminary data.</text>
</comment>
<gene>
    <name evidence="2" type="ORF">ABVV53_08680</name>
</gene>
<name>A0ABV2D143_9SPHN</name>
<dbReference type="Proteomes" id="UP001548713">
    <property type="component" value="Unassembled WGS sequence"/>
</dbReference>
<dbReference type="EMBL" id="JBEWLY010000013">
    <property type="protein sequence ID" value="MET1755533.1"/>
    <property type="molecule type" value="Genomic_DNA"/>
</dbReference>
<sequence>MTDRDDNLIGWIGTGIIFALMMQVKPFRWCVYLVVAWLGLLAVQDWWSEHEIPAGSSSVEWAIEAQELNSASPDRQPVFTVEGWFRNHGDEALESAVLAGRLYECPHPESDIELCIPVAESSTPLTLDLKPGFLTHFLAYPAFRGAGGPNPRIEWEIQDVIADSDWSVE</sequence>
<keyword evidence="1" id="KW-0472">Membrane</keyword>
<keyword evidence="3" id="KW-1185">Reference proteome</keyword>
<accession>A0ABV2D143</accession>
<feature type="transmembrane region" description="Helical" evidence="1">
    <location>
        <begin position="6"/>
        <end position="22"/>
    </location>
</feature>